<keyword evidence="1" id="KW-0472">Membrane</keyword>
<dbReference type="RefSeq" id="WP_379084244.1">
    <property type="nucleotide sequence ID" value="NZ_JBHTJO010000001.1"/>
</dbReference>
<gene>
    <name evidence="2" type="ORF">ACFQ2F_00740</name>
</gene>
<dbReference type="Proteomes" id="UP001597102">
    <property type="component" value="Unassembled WGS sequence"/>
</dbReference>
<evidence type="ECO:0000313" key="3">
    <source>
        <dbReference type="Proteomes" id="UP001597102"/>
    </source>
</evidence>
<feature type="transmembrane region" description="Helical" evidence="1">
    <location>
        <begin position="113"/>
        <end position="132"/>
    </location>
</feature>
<feature type="transmembrane region" description="Helical" evidence="1">
    <location>
        <begin position="83"/>
        <end position="101"/>
    </location>
</feature>
<organism evidence="2 3">
    <name type="scientific">Methyloligella solikamskensis</name>
    <dbReference type="NCBI Taxonomy" id="1177756"/>
    <lineage>
        <taxon>Bacteria</taxon>
        <taxon>Pseudomonadati</taxon>
        <taxon>Pseudomonadota</taxon>
        <taxon>Alphaproteobacteria</taxon>
        <taxon>Hyphomicrobiales</taxon>
        <taxon>Hyphomicrobiaceae</taxon>
        <taxon>Methyloligella</taxon>
    </lineage>
</organism>
<feature type="transmembrane region" description="Helical" evidence="1">
    <location>
        <begin position="45"/>
        <end position="62"/>
    </location>
</feature>
<proteinExistence type="predicted"/>
<keyword evidence="3" id="KW-1185">Reference proteome</keyword>
<protein>
    <submittedName>
        <fullName evidence="2">DUF6691 family protein</fullName>
    </submittedName>
</protein>
<evidence type="ECO:0000313" key="2">
    <source>
        <dbReference type="EMBL" id="MFD0985622.1"/>
    </source>
</evidence>
<keyword evidence="1" id="KW-1133">Transmembrane helix</keyword>
<reference evidence="3" key="1">
    <citation type="journal article" date="2019" name="Int. J. Syst. Evol. Microbiol.">
        <title>The Global Catalogue of Microorganisms (GCM) 10K type strain sequencing project: providing services to taxonomists for standard genome sequencing and annotation.</title>
        <authorList>
            <consortium name="The Broad Institute Genomics Platform"/>
            <consortium name="The Broad Institute Genome Sequencing Center for Infectious Disease"/>
            <person name="Wu L."/>
            <person name="Ma J."/>
        </authorList>
    </citation>
    <scope>NUCLEOTIDE SEQUENCE [LARGE SCALE GENOMIC DNA]</scope>
    <source>
        <strain evidence="3">CCUG 61697</strain>
    </source>
</reference>
<dbReference type="EMBL" id="JBHTJO010000001">
    <property type="protein sequence ID" value="MFD0985622.1"/>
    <property type="molecule type" value="Genomic_DNA"/>
</dbReference>
<keyword evidence="1" id="KW-0812">Transmembrane</keyword>
<name>A0ABW3J7T5_9HYPH</name>
<evidence type="ECO:0000256" key="1">
    <source>
        <dbReference type="SAM" id="Phobius"/>
    </source>
</evidence>
<comment type="caution">
    <text evidence="2">The sequence shown here is derived from an EMBL/GenBank/DDBJ whole genome shotgun (WGS) entry which is preliminary data.</text>
</comment>
<sequence>MVALRLASALVLGAIFGFGLAISGMLDPTRVRGFLDIAGNWDPSLGFVLGGAVMVAILGRLVQLRLSHPLFADRFQLPEKTEIDGRLIGGAAIFGIGWGMAGLCPGPAVADLMLGAPVVLVFVPAMLIGMALHDLLVAKPAAGSAAESSC</sequence>
<dbReference type="Pfam" id="PF20398">
    <property type="entry name" value="DUF6691"/>
    <property type="match status" value="1"/>
</dbReference>
<dbReference type="InterPro" id="IPR046513">
    <property type="entry name" value="DUF6691"/>
</dbReference>
<accession>A0ABW3J7T5</accession>